<dbReference type="PANTHER" id="PTHR13096:SF8">
    <property type="entry name" value="RIBOSOMAL OXYGENASE 1"/>
    <property type="match status" value="1"/>
</dbReference>
<comment type="cofactor">
    <cofactor evidence="1">
        <name>Fe(2+)</name>
        <dbReference type="ChEBI" id="CHEBI:29033"/>
    </cofactor>
</comment>
<keyword evidence="3" id="KW-0408">Iron</keyword>
<dbReference type="GO" id="GO:0046872">
    <property type="term" value="F:metal ion binding"/>
    <property type="evidence" value="ECO:0007669"/>
    <property type="project" value="UniProtKB-KW"/>
</dbReference>
<evidence type="ECO:0000256" key="2">
    <source>
        <dbReference type="ARBA" id="ARBA00022723"/>
    </source>
</evidence>
<dbReference type="Proteomes" id="UP000278222">
    <property type="component" value="Unassembled WGS sequence"/>
</dbReference>
<dbReference type="PROSITE" id="PS51184">
    <property type="entry name" value="JMJC"/>
    <property type="match status" value="1"/>
</dbReference>
<sequence>MPPADPRLVRRLEGLLAPAGAERFFADTFGRHIAHLPGQPERAADVMGLAELNRLLNQTTVWTQRTLQLVLDGKGILADEYCRPTPDTAGTDALRPVPSLVTGWIRRGATLVLNNISEMNDGLAEIAGALRAATGAAVQANLYFSRRGRQAFNPHFDTHEVFALHCHGEKRWRIFENRADAPTQRTVAAAQATGRKDAPGAVREEVVLRPGDLLYLPRGQFHDALASSEATIHVTFAVSLPTGADLLRFLADEGVLDGALRQDLAPGRTRKRMTEAADPVAARLAEMARDPGFLSAFARHLGAQSPPFDRYDLESALAAPLRWRPRPDGGTRLVVEAGALVAVGTFGRVALPAGLAPVVQWAATATEPFDQAALAARFPQLSAAQVLQVGESLVNLRLAEMA</sequence>
<keyword evidence="2" id="KW-0479">Metal-binding</keyword>
<evidence type="ECO:0000256" key="3">
    <source>
        <dbReference type="ARBA" id="ARBA00023004"/>
    </source>
</evidence>
<dbReference type="EMBL" id="RJKX01000015">
    <property type="protein sequence ID" value="ROP84086.1"/>
    <property type="molecule type" value="Genomic_DNA"/>
</dbReference>
<reference evidence="5 6" key="1">
    <citation type="submission" date="2018-11" db="EMBL/GenBank/DDBJ databases">
        <title>Genomic Encyclopedia of Type Strains, Phase IV (KMG-IV): sequencing the most valuable type-strain genomes for metagenomic binning, comparative biology and taxonomic classification.</title>
        <authorList>
            <person name="Goeker M."/>
        </authorList>
    </citation>
    <scope>NUCLEOTIDE SEQUENCE [LARGE SCALE GENOMIC DNA]</scope>
    <source>
        <strain evidence="5 6">DSM 5900</strain>
    </source>
</reference>
<evidence type="ECO:0000256" key="1">
    <source>
        <dbReference type="ARBA" id="ARBA00001954"/>
    </source>
</evidence>
<dbReference type="Gene3D" id="2.60.120.650">
    <property type="entry name" value="Cupin"/>
    <property type="match status" value="1"/>
</dbReference>
<evidence type="ECO:0000313" key="5">
    <source>
        <dbReference type="EMBL" id="ROP84086.1"/>
    </source>
</evidence>
<protein>
    <submittedName>
        <fullName evidence="5">Cupin superfamily protein</fullName>
    </submittedName>
</protein>
<organism evidence="5 6">
    <name type="scientific">Stella humosa</name>
    <dbReference type="NCBI Taxonomy" id="94"/>
    <lineage>
        <taxon>Bacteria</taxon>
        <taxon>Pseudomonadati</taxon>
        <taxon>Pseudomonadota</taxon>
        <taxon>Alphaproteobacteria</taxon>
        <taxon>Rhodospirillales</taxon>
        <taxon>Stellaceae</taxon>
        <taxon>Stella</taxon>
    </lineage>
</organism>
<proteinExistence type="predicted"/>
<dbReference type="PANTHER" id="PTHR13096">
    <property type="entry name" value="MINA53 MYC INDUCED NUCLEAR ANTIGEN"/>
    <property type="match status" value="1"/>
</dbReference>
<feature type="domain" description="JmjC" evidence="4">
    <location>
        <begin position="86"/>
        <end position="255"/>
    </location>
</feature>
<dbReference type="AlphaFoldDB" id="A0A3N1L0W8"/>
<comment type="caution">
    <text evidence="5">The sequence shown here is derived from an EMBL/GenBank/DDBJ whole genome shotgun (WGS) entry which is preliminary data.</text>
</comment>
<accession>A0A3N1L0W8</accession>
<evidence type="ECO:0000313" key="6">
    <source>
        <dbReference type="Proteomes" id="UP000278222"/>
    </source>
</evidence>
<name>A0A3N1L0W8_9PROT</name>
<gene>
    <name evidence="5" type="ORF">EDC65_3433</name>
</gene>
<dbReference type="RefSeq" id="WP_170216554.1">
    <property type="nucleotide sequence ID" value="NZ_AP019700.1"/>
</dbReference>
<dbReference type="InterPro" id="IPR003347">
    <property type="entry name" value="JmjC_dom"/>
</dbReference>
<dbReference type="SUPFAM" id="SSF51197">
    <property type="entry name" value="Clavaminate synthase-like"/>
    <property type="match status" value="1"/>
</dbReference>
<dbReference type="InterPro" id="IPR039994">
    <property type="entry name" value="NO66-like"/>
</dbReference>
<dbReference type="Pfam" id="PF08007">
    <property type="entry name" value="JmjC_2"/>
    <property type="match status" value="1"/>
</dbReference>
<evidence type="ECO:0000259" key="4">
    <source>
        <dbReference type="PROSITE" id="PS51184"/>
    </source>
</evidence>
<keyword evidence="6" id="KW-1185">Reference proteome</keyword>